<dbReference type="InterPro" id="IPR013217">
    <property type="entry name" value="Methyltransf_12"/>
</dbReference>
<dbReference type="PANTHER" id="PTHR43591:SF24">
    <property type="entry name" value="2-METHOXY-6-POLYPRENYL-1,4-BENZOQUINOL METHYLASE, MITOCHONDRIAL"/>
    <property type="match status" value="1"/>
</dbReference>
<dbReference type="InterPro" id="IPR029063">
    <property type="entry name" value="SAM-dependent_MTases_sf"/>
</dbReference>
<dbReference type="SUPFAM" id="SSF53335">
    <property type="entry name" value="S-adenosyl-L-methionine-dependent methyltransferases"/>
    <property type="match status" value="1"/>
</dbReference>
<keyword evidence="3" id="KW-0489">Methyltransferase</keyword>
<proteinExistence type="predicted"/>
<evidence type="ECO:0000313" key="4">
    <source>
        <dbReference type="Proteomes" id="UP000305948"/>
    </source>
</evidence>
<name>A0A5C3NGJ3_9AGAM</name>
<feature type="region of interest" description="Disordered" evidence="1">
    <location>
        <begin position="1"/>
        <end position="51"/>
    </location>
</feature>
<dbReference type="AlphaFoldDB" id="A0A5C3NGJ3"/>
<keyword evidence="4" id="KW-1185">Reference proteome</keyword>
<evidence type="ECO:0000259" key="2">
    <source>
        <dbReference type="Pfam" id="PF08242"/>
    </source>
</evidence>
<dbReference type="Gene3D" id="3.40.50.150">
    <property type="entry name" value="Vaccinia Virus protein VP39"/>
    <property type="match status" value="1"/>
</dbReference>
<dbReference type="GO" id="GO:0008168">
    <property type="term" value="F:methyltransferase activity"/>
    <property type="evidence" value="ECO:0007669"/>
    <property type="project" value="UniProtKB-KW"/>
</dbReference>
<dbReference type="EMBL" id="ML213503">
    <property type="protein sequence ID" value="TFK56473.1"/>
    <property type="molecule type" value="Genomic_DNA"/>
</dbReference>
<dbReference type="CDD" id="cd02440">
    <property type="entry name" value="AdoMet_MTases"/>
    <property type="match status" value="1"/>
</dbReference>
<feature type="compositionally biased region" description="Polar residues" evidence="1">
    <location>
        <begin position="31"/>
        <end position="41"/>
    </location>
</feature>
<dbReference type="Proteomes" id="UP000305948">
    <property type="component" value="Unassembled WGS sequence"/>
</dbReference>
<protein>
    <submittedName>
        <fullName evidence="3">S-adenosyl-L-methionine-dependent methyltransferase</fullName>
    </submittedName>
</protein>
<accession>A0A5C3NGJ3</accession>
<evidence type="ECO:0000313" key="3">
    <source>
        <dbReference type="EMBL" id="TFK56473.1"/>
    </source>
</evidence>
<dbReference type="OrthoDB" id="2013972at2759"/>
<sequence length="373" mass="41951">MAALTASSSRMHDYESDDESDAMSSVGAGSYSHSVGTSATSYDVDESMRSASPAPSVWSISSSMRERIFRQEYGRGLNNYSDVYRLPADDEELERLDKQHSMFIEIMGSKYPPPMDEVMSGDEFGETKACLDLGCGSGSWIRDVALDYPNCSAVAVDLVPMQAATMPPNLRSEVDDINLGLEHFYGAFDVVHARLVSSGIRDYAGLVNHMTRVLRPGGLLDLFEFDFRVYDENKKPYACDLNVLQPPWMPLWMSMANQAVRRRGGNVDAANLLERWVREHRCLTDVVYREYWIPTNPWARGNSEEAIRQRAYGEVMRDDIKAFLRSGRPLLLSSGFPENLVDAVQARAAQELDEGRTPGYIFCQSVYARKERV</sequence>
<evidence type="ECO:0000256" key="1">
    <source>
        <dbReference type="SAM" id="MobiDB-lite"/>
    </source>
</evidence>
<dbReference type="PANTHER" id="PTHR43591">
    <property type="entry name" value="METHYLTRANSFERASE"/>
    <property type="match status" value="1"/>
</dbReference>
<keyword evidence="3" id="KW-0808">Transferase</keyword>
<gene>
    <name evidence="3" type="ORF">OE88DRAFT_1715529</name>
</gene>
<dbReference type="GO" id="GO:0032259">
    <property type="term" value="P:methylation"/>
    <property type="evidence" value="ECO:0007669"/>
    <property type="project" value="UniProtKB-KW"/>
</dbReference>
<organism evidence="3 4">
    <name type="scientific">Heliocybe sulcata</name>
    <dbReference type="NCBI Taxonomy" id="5364"/>
    <lineage>
        <taxon>Eukaryota</taxon>
        <taxon>Fungi</taxon>
        <taxon>Dikarya</taxon>
        <taxon>Basidiomycota</taxon>
        <taxon>Agaricomycotina</taxon>
        <taxon>Agaricomycetes</taxon>
        <taxon>Gloeophyllales</taxon>
        <taxon>Gloeophyllaceae</taxon>
        <taxon>Heliocybe</taxon>
    </lineage>
</organism>
<feature type="domain" description="Methyltransferase type 12" evidence="2">
    <location>
        <begin position="131"/>
        <end position="220"/>
    </location>
</feature>
<reference evidence="3 4" key="1">
    <citation type="journal article" date="2019" name="Nat. Ecol. Evol.">
        <title>Megaphylogeny resolves global patterns of mushroom evolution.</title>
        <authorList>
            <person name="Varga T."/>
            <person name="Krizsan K."/>
            <person name="Foldi C."/>
            <person name="Dima B."/>
            <person name="Sanchez-Garcia M."/>
            <person name="Sanchez-Ramirez S."/>
            <person name="Szollosi G.J."/>
            <person name="Szarkandi J.G."/>
            <person name="Papp V."/>
            <person name="Albert L."/>
            <person name="Andreopoulos W."/>
            <person name="Angelini C."/>
            <person name="Antonin V."/>
            <person name="Barry K.W."/>
            <person name="Bougher N.L."/>
            <person name="Buchanan P."/>
            <person name="Buyck B."/>
            <person name="Bense V."/>
            <person name="Catcheside P."/>
            <person name="Chovatia M."/>
            <person name="Cooper J."/>
            <person name="Damon W."/>
            <person name="Desjardin D."/>
            <person name="Finy P."/>
            <person name="Geml J."/>
            <person name="Haridas S."/>
            <person name="Hughes K."/>
            <person name="Justo A."/>
            <person name="Karasinski D."/>
            <person name="Kautmanova I."/>
            <person name="Kiss B."/>
            <person name="Kocsube S."/>
            <person name="Kotiranta H."/>
            <person name="LaButti K.M."/>
            <person name="Lechner B.E."/>
            <person name="Liimatainen K."/>
            <person name="Lipzen A."/>
            <person name="Lukacs Z."/>
            <person name="Mihaltcheva S."/>
            <person name="Morgado L.N."/>
            <person name="Niskanen T."/>
            <person name="Noordeloos M.E."/>
            <person name="Ohm R.A."/>
            <person name="Ortiz-Santana B."/>
            <person name="Ovrebo C."/>
            <person name="Racz N."/>
            <person name="Riley R."/>
            <person name="Savchenko A."/>
            <person name="Shiryaev A."/>
            <person name="Soop K."/>
            <person name="Spirin V."/>
            <person name="Szebenyi C."/>
            <person name="Tomsovsky M."/>
            <person name="Tulloss R.E."/>
            <person name="Uehling J."/>
            <person name="Grigoriev I.V."/>
            <person name="Vagvolgyi C."/>
            <person name="Papp T."/>
            <person name="Martin F.M."/>
            <person name="Miettinen O."/>
            <person name="Hibbett D.S."/>
            <person name="Nagy L.G."/>
        </authorList>
    </citation>
    <scope>NUCLEOTIDE SEQUENCE [LARGE SCALE GENOMIC DNA]</scope>
    <source>
        <strain evidence="3 4">OMC1185</strain>
    </source>
</reference>
<dbReference type="STRING" id="5364.A0A5C3NGJ3"/>
<dbReference type="Pfam" id="PF08242">
    <property type="entry name" value="Methyltransf_12"/>
    <property type="match status" value="1"/>
</dbReference>